<dbReference type="EMBL" id="FNDT01000008">
    <property type="protein sequence ID" value="SDI25778.1"/>
    <property type="molecule type" value="Genomic_DNA"/>
</dbReference>
<feature type="signal peptide" evidence="1">
    <location>
        <begin position="1"/>
        <end position="32"/>
    </location>
</feature>
<evidence type="ECO:0000313" key="3">
    <source>
        <dbReference type="Proteomes" id="UP000199258"/>
    </source>
</evidence>
<name>A0A1G8J3B8_9MICC</name>
<sequence>MRKAQAGAAPVVCTILRAVLCFSLLVAFTTSAAAALCLQMEHHGAPTANDARVAMDMPVPAGSPSAKACCYQQSDSPNAVVVQQRALPAEPAAFLPAVEALLTAPDDGEPPPGAFTPALEKRDHLTPSLTALSICRT</sequence>
<dbReference type="Proteomes" id="UP000199258">
    <property type="component" value="Unassembled WGS sequence"/>
</dbReference>
<gene>
    <name evidence="2" type="ORF">SAMN04488693_10820</name>
</gene>
<protein>
    <submittedName>
        <fullName evidence="2">Uncharacterized protein</fullName>
    </submittedName>
</protein>
<reference evidence="2 3" key="1">
    <citation type="submission" date="2016-10" db="EMBL/GenBank/DDBJ databases">
        <authorList>
            <person name="de Groot N.N."/>
        </authorList>
    </citation>
    <scope>NUCLEOTIDE SEQUENCE [LARGE SCALE GENOMIC DNA]</scope>
    <source>
        <strain evidence="2 3">NP_1H</strain>
    </source>
</reference>
<organism evidence="2 3">
    <name type="scientific">Arthrobacter subterraneus</name>
    <dbReference type="NCBI Taxonomy" id="335973"/>
    <lineage>
        <taxon>Bacteria</taxon>
        <taxon>Bacillati</taxon>
        <taxon>Actinomycetota</taxon>
        <taxon>Actinomycetes</taxon>
        <taxon>Micrococcales</taxon>
        <taxon>Micrococcaceae</taxon>
        <taxon>Arthrobacter</taxon>
    </lineage>
</organism>
<keyword evidence="3" id="KW-1185">Reference proteome</keyword>
<dbReference type="RefSeq" id="WP_090586541.1">
    <property type="nucleotide sequence ID" value="NZ_FNDT01000008.1"/>
</dbReference>
<dbReference type="STRING" id="335973.SAMN04488693_10820"/>
<feature type="chain" id="PRO_5038402870" evidence="1">
    <location>
        <begin position="33"/>
        <end position="137"/>
    </location>
</feature>
<dbReference type="AlphaFoldDB" id="A0A1G8J3B8"/>
<evidence type="ECO:0000256" key="1">
    <source>
        <dbReference type="SAM" id="SignalP"/>
    </source>
</evidence>
<proteinExistence type="predicted"/>
<accession>A0A1G8J3B8</accession>
<keyword evidence="1" id="KW-0732">Signal</keyword>
<evidence type="ECO:0000313" key="2">
    <source>
        <dbReference type="EMBL" id="SDI25778.1"/>
    </source>
</evidence>
<dbReference type="OrthoDB" id="4966659at2"/>